<evidence type="ECO:0008006" key="3">
    <source>
        <dbReference type="Google" id="ProtNLM"/>
    </source>
</evidence>
<organism evidence="1 2">
    <name type="scientific">Kribbella rubisoli</name>
    <dbReference type="NCBI Taxonomy" id="3075929"/>
    <lineage>
        <taxon>Bacteria</taxon>
        <taxon>Bacillati</taxon>
        <taxon>Actinomycetota</taxon>
        <taxon>Actinomycetes</taxon>
        <taxon>Propionibacteriales</taxon>
        <taxon>Kribbellaceae</taxon>
        <taxon>Kribbella</taxon>
    </lineage>
</organism>
<protein>
    <recommendedName>
        <fullName evidence="3">VOC domain-containing protein</fullName>
    </recommendedName>
</protein>
<dbReference type="InterPro" id="IPR029068">
    <property type="entry name" value="Glyas_Bleomycin-R_OHBP_Dase"/>
</dbReference>
<proteinExistence type="predicted"/>
<reference evidence="1 2" key="1">
    <citation type="journal article" date="2015" name="Stand. Genomic Sci.">
        <title>Genomic Encyclopedia of Bacterial and Archaeal Type Strains, Phase III: the genomes of soil and plant-associated and newly described type strains.</title>
        <authorList>
            <person name="Whitman W.B."/>
            <person name="Woyke T."/>
            <person name="Klenk H.P."/>
            <person name="Zhou Y."/>
            <person name="Lilburn T.G."/>
            <person name="Beck B.J."/>
            <person name="De Vos P."/>
            <person name="Vandamme P."/>
            <person name="Eisen J.A."/>
            <person name="Garrity G."/>
            <person name="Hugenholtz P."/>
            <person name="Kyrpides N.C."/>
        </authorList>
    </citation>
    <scope>NUCLEOTIDE SEQUENCE [LARGE SCALE GENOMIC DNA]</scope>
    <source>
        <strain evidence="1 2">VKM Ac-2540</strain>
    </source>
</reference>
<name>A0A4Q7WM19_9ACTN</name>
<gene>
    <name evidence="1" type="ORF">EV645_6291</name>
</gene>
<keyword evidence="2" id="KW-1185">Reference proteome</keyword>
<sequence>MVRWHPDVHHCVPRGDGVRRNAPWASIGTGITDATPGSACGVLKVDDLESARAELEACGAALSPVSRCETGEEYVELCDPHGNRWLVMVTEPLSVVFVSTHISDKSPG</sequence>
<evidence type="ECO:0000313" key="2">
    <source>
        <dbReference type="Proteomes" id="UP000292027"/>
    </source>
</evidence>
<comment type="caution">
    <text evidence="1">The sequence shown here is derived from an EMBL/GenBank/DDBJ whole genome shotgun (WGS) entry which is preliminary data.</text>
</comment>
<dbReference type="SUPFAM" id="SSF54593">
    <property type="entry name" value="Glyoxalase/Bleomycin resistance protein/Dihydroxybiphenyl dioxygenase"/>
    <property type="match status" value="1"/>
</dbReference>
<accession>A0A4Q7WM19</accession>
<dbReference type="Proteomes" id="UP000292027">
    <property type="component" value="Unassembled WGS sequence"/>
</dbReference>
<dbReference type="EMBL" id="SHKR01000015">
    <property type="protein sequence ID" value="RZU11132.1"/>
    <property type="molecule type" value="Genomic_DNA"/>
</dbReference>
<dbReference type="Gene3D" id="3.10.180.10">
    <property type="entry name" value="2,3-Dihydroxybiphenyl 1,2-Dioxygenase, domain 1"/>
    <property type="match status" value="1"/>
</dbReference>
<evidence type="ECO:0000313" key="1">
    <source>
        <dbReference type="EMBL" id="RZU11132.1"/>
    </source>
</evidence>
<dbReference type="AlphaFoldDB" id="A0A4Q7WM19"/>